<dbReference type="SUPFAM" id="SSF88946">
    <property type="entry name" value="Sigma2 domain of RNA polymerase sigma factors"/>
    <property type="match status" value="1"/>
</dbReference>
<reference evidence="9 10" key="1">
    <citation type="submission" date="2019-09" db="EMBL/GenBank/DDBJ databases">
        <title>Genomes of Cryomorphaceae.</title>
        <authorList>
            <person name="Bowman J.P."/>
        </authorList>
    </citation>
    <scope>NUCLEOTIDE SEQUENCE [LARGE SCALE GENOMIC DNA]</scope>
    <source>
        <strain evidence="9 10">KCTC 52047</strain>
    </source>
</reference>
<name>A0A6N6M6A8_9FLAO</name>
<keyword evidence="4" id="KW-0804">Transcription</keyword>
<dbReference type="InterPro" id="IPR013324">
    <property type="entry name" value="RNA_pol_sigma_r3/r4-like"/>
</dbReference>
<keyword evidence="2" id="KW-0731">Sigma factor</keyword>
<evidence type="ECO:0000259" key="7">
    <source>
        <dbReference type="Pfam" id="PF04542"/>
    </source>
</evidence>
<feature type="domain" description="RNA polymerase sigma-70 region 2" evidence="7">
    <location>
        <begin position="54"/>
        <end position="123"/>
    </location>
</feature>
<evidence type="ECO:0000259" key="5">
    <source>
        <dbReference type="Pfam" id="PF00140"/>
    </source>
</evidence>
<dbReference type="Gene3D" id="1.10.10.10">
    <property type="entry name" value="Winged helix-like DNA-binding domain superfamily/Winged helix DNA-binding domain"/>
    <property type="match status" value="2"/>
</dbReference>
<dbReference type="Pfam" id="PF04542">
    <property type="entry name" value="Sigma70_r2"/>
    <property type="match status" value="1"/>
</dbReference>
<dbReference type="Pfam" id="PF04545">
    <property type="entry name" value="Sigma70_r4"/>
    <property type="match status" value="1"/>
</dbReference>
<evidence type="ECO:0000256" key="1">
    <source>
        <dbReference type="ARBA" id="ARBA00023015"/>
    </source>
</evidence>
<dbReference type="InterPro" id="IPR009042">
    <property type="entry name" value="RNA_pol_sigma70_r1_2"/>
</dbReference>
<dbReference type="InterPro" id="IPR013325">
    <property type="entry name" value="RNA_pol_sigma_r2"/>
</dbReference>
<dbReference type="NCBIfam" id="TIGR02937">
    <property type="entry name" value="sigma70-ECF"/>
    <property type="match status" value="1"/>
</dbReference>
<protein>
    <submittedName>
        <fullName evidence="9">RNA polymerase sigma factor RpoD/SigA</fullName>
    </submittedName>
</protein>
<dbReference type="InterPro" id="IPR036388">
    <property type="entry name" value="WH-like_DNA-bd_sf"/>
</dbReference>
<dbReference type="PANTHER" id="PTHR30603">
    <property type="entry name" value="RNA POLYMERASE SIGMA FACTOR RPO"/>
    <property type="match status" value="1"/>
</dbReference>
<proteinExistence type="predicted"/>
<dbReference type="EMBL" id="WACR01000008">
    <property type="protein sequence ID" value="KAB1063478.1"/>
    <property type="molecule type" value="Genomic_DNA"/>
</dbReference>
<dbReference type="GO" id="GO:0006352">
    <property type="term" value="P:DNA-templated transcription initiation"/>
    <property type="evidence" value="ECO:0007669"/>
    <property type="project" value="InterPro"/>
</dbReference>
<comment type="caution">
    <text evidence="9">The sequence shown here is derived from an EMBL/GenBank/DDBJ whole genome shotgun (WGS) entry which is preliminary data.</text>
</comment>
<dbReference type="AlphaFoldDB" id="A0A6N6M6A8"/>
<dbReference type="OrthoDB" id="9809557at2"/>
<feature type="domain" description="RNA polymerase sigma-70 region 1.2" evidence="5">
    <location>
        <begin position="17"/>
        <end position="48"/>
    </location>
</feature>
<keyword evidence="3" id="KW-0238">DNA-binding</keyword>
<dbReference type="Proteomes" id="UP000435357">
    <property type="component" value="Unassembled WGS sequence"/>
</dbReference>
<dbReference type="RefSeq" id="WP_151168972.1">
    <property type="nucleotide sequence ID" value="NZ_WACR01000008.1"/>
</dbReference>
<dbReference type="SUPFAM" id="SSF88659">
    <property type="entry name" value="Sigma3 and sigma4 domains of RNA polymerase sigma factors"/>
    <property type="match status" value="2"/>
</dbReference>
<dbReference type="GO" id="GO:0016987">
    <property type="term" value="F:sigma factor activity"/>
    <property type="evidence" value="ECO:0007669"/>
    <property type="project" value="UniProtKB-KW"/>
</dbReference>
<keyword evidence="1" id="KW-0805">Transcription regulation</keyword>
<dbReference type="InterPro" id="IPR050239">
    <property type="entry name" value="Sigma-70_RNA_pol_init_factors"/>
</dbReference>
<keyword evidence="10" id="KW-1185">Reference proteome</keyword>
<dbReference type="InterPro" id="IPR014284">
    <property type="entry name" value="RNA_pol_sigma-70_dom"/>
</dbReference>
<accession>A0A6N6M6A8</accession>
<gene>
    <name evidence="9" type="ORF">F3059_10450</name>
</gene>
<dbReference type="GO" id="GO:0003677">
    <property type="term" value="F:DNA binding"/>
    <property type="evidence" value="ECO:0007669"/>
    <property type="project" value="UniProtKB-KW"/>
</dbReference>
<evidence type="ECO:0000256" key="4">
    <source>
        <dbReference type="ARBA" id="ARBA00023163"/>
    </source>
</evidence>
<dbReference type="Pfam" id="PF04539">
    <property type="entry name" value="Sigma70_r3"/>
    <property type="match status" value="1"/>
</dbReference>
<organism evidence="9 10">
    <name type="scientific">Salibacter halophilus</name>
    <dbReference type="NCBI Taxonomy" id="1803916"/>
    <lineage>
        <taxon>Bacteria</taxon>
        <taxon>Pseudomonadati</taxon>
        <taxon>Bacteroidota</taxon>
        <taxon>Flavobacteriia</taxon>
        <taxon>Flavobacteriales</taxon>
        <taxon>Salibacteraceae</taxon>
        <taxon>Salibacter</taxon>
    </lineage>
</organism>
<evidence type="ECO:0000313" key="10">
    <source>
        <dbReference type="Proteomes" id="UP000435357"/>
    </source>
</evidence>
<feature type="domain" description="RNA polymerase sigma-70 region 4" evidence="8">
    <location>
        <begin position="223"/>
        <end position="275"/>
    </location>
</feature>
<evidence type="ECO:0000256" key="3">
    <source>
        <dbReference type="ARBA" id="ARBA00023125"/>
    </source>
</evidence>
<feature type="domain" description="RNA polymerase sigma-70 region 3" evidence="6">
    <location>
        <begin position="134"/>
        <end position="208"/>
    </location>
</feature>
<dbReference type="InterPro" id="IPR007624">
    <property type="entry name" value="RNA_pol_sigma70_r3"/>
</dbReference>
<dbReference type="PANTHER" id="PTHR30603:SF47">
    <property type="entry name" value="RNA POLYMERASE SIGMA FACTOR SIGD, CHLOROPLASTIC"/>
    <property type="match status" value="1"/>
</dbReference>
<dbReference type="InterPro" id="IPR000943">
    <property type="entry name" value="RNA_pol_sigma70"/>
</dbReference>
<evidence type="ECO:0000313" key="9">
    <source>
        <dbReference type="EMBL" id="KAB1063478.1"/>
    </source>
</evidence>
<dbReference type="InterPro" id="IPR007627">
    <property type="entry name" value="RNA_pol_sigma70_r2"/>
</dbReference>
<dbReference type="PRINTS" id="PR00046">
    <property type="entry name" value="SIGMA70FCT"/>
</dbReference>
<dbReference type="Pfam" id="PF00140">
    <property type="entry name" value="Sigma70_r1_2"/>
    <property type="match status" value="1"/>
</dbReference>
<evidence type="ECO:0000259" key="6">
    <source>
        <dbReference type="Pfam" id="PF04539"/>
    </source>
</evidence>
<dbReference type="Gene3D" id="1.10.601.10">
    <property type="entry name" value="RNA Polymerase Primary Sigma Factor"/>
    <property type="match status" value="1"/>
</dbReference>
<dbReference type="PIRSF" id="PIRSF000770">
    <property type="entry name" value="RNA_pol_sigma-SigE/K"/>
    <property type="match status" value="1"/>
</dbReference>
<sequence length="286" mass="32421">MRQLKITKQLTNRDSKSIDKYLSDVSKEEMVTPEEEVSLAVRIKQGDEIALNRLVNANLRFVISVAKQYQGHGLTLEDLIAEGNIGLITAAKRFDETKGFKFISYAVWWIRQSIMQAIAENSRVVRLPLNKVSAIQKIANAYSKLEQTHERPPSNEEIADLLESNSDNVADLFTYSQKQVSVDAPLIEGEENSLLNVLTNENSSHPSDTLMRESLCKDIERVLVSLKQREADVVRLSFGLNGETPMTLEEIANSLGLTRERIRQIREKALRSLRKKANSNLLKHYL</sequence>
<evidence type="ECO:0000256" key="2">
    <source>
        <dbReference type="ARBA" id="ARBA00023082"/>
    </source>
</evidence>
<evidence type="ECO:0000259" key="8">
    <source>
        <dbReference type="Pfam" id="PF04545"/>
    </source>
</evidence>
<dbReference type="CDD" id="cd06171">
    <property type="entry name" value="Sigma70_r4"/>
    <property type="match status" value="1"/>
</dbReference>
<dbReference type="InterPro" id="IPR007630">
    <property type="entry name" value="RNA_pol_sigma70_r4"/>
</dbReference>